<protein>
    <submittedName>
        <fullName evidence="2">Uncharacterized protein</fullName>
    </submittedName>
</protein>
<accession>A0A4Z2J3A3</accession>
<dbReference type="EMBL" id="SRLO01000027">
    <property type="protein sequence ID" value="TNN84324.1"/>
    <property type="molecule type" value="Genomic_DNA"/>
</dbReference>
<comment type="caution">
    <text evidence="2">The sequence shown here is derived from an EMBL/GenBank/DDBJ whole genome shotgun (WGS) entry which is preliminary data.</text>
</comment>
<gene>
    <name evidence="2" type="ORF">EYF80_005317</name>
</gene>
<feature type="compositionally biased region" description="Polar residues" evidence="1">
    <location>
        <begin position="49"/>
        <end position="66"/>
    </location>
</feature>
<organism evidence="2 3">
    <name type="scientific">Liparis tanakae</name>
    <name type="common">Tanaka's snailfish</name>
    <dbReference type="NCBI Taxonomy" id="230148"/>
    <lineage>
        <taxon>Eukaryota</taxon>
        <taxon>Metazoa</taxon>
        <taxon>Chordata</taxon>
        <taxon>Craniata</taxon>
        <taxon>Vertebrata</taxon>
        <taxon>Euteleostomi</taxon>
        <taxon>Actinopterygii</taxon>
        <taxon>Neopterygii</taxon>
        <taxon>Teleostei</taxon>
        <taxon>Neoteleostei</taxon>
        <taxon>Acanthomorphata</taxon>
        <taxon>Eupercaria</taxon>
        <taxon>Perciformes</taxon>
        <taxon>Cottioidei</taxon>
        <taxon>Cottales</taxon>
        <taxon>Liparidae</taxon>
        <taxon>Liparis</taxon>
    </lineage>
</organism>
<keyword evidence="3" id="KW-1185">Reference proteome</keyword>
<name>A0A4Z2J3A3_9TELE</name>
<feature type="region of interest" description="Disordered" evidence="1">
    <location>
        <begin position="1"/>
        <end position="66"/>
    </location>
</feature>
<sequence>MCRYGAEDKREKAVKGQQQEEQEENGSGVAMSELSDAESVGDGHDHTTLQESATNTFSFSCSQTRT</sequence>
<evidence type="ECO:0000313" key="3">
    <source>
        <dbReference type="Proteomes" id="UP000314294"/>
    </source>
</evidence>
<dbReference type="Proteomes" id="UP000314294">
    <property type="component" value="Unassembled WGS sequence"/>
</dbReference>
<evidence type="ECO:0000256" key="1">
    <source>
        <dbReference type="SAM" id="MobiDB-lite"/>
    </source>
</evidence>
<feature type="compositionally biased region" description="Basic and acidic residues" evidence="1">
    <location>
        <begin position="1"/>
        <end position="14"/>
    </location>
</feature>
<dbReference type="AlphaFoldDB" id="A0A4Z2J3A3"/>
<evidence type="ECO:0000313" key="2">
    <source>
        <dbReference type="EMBL" id="TNN84324.1"/>
    </source>
</evidence>
<reference evidence="2 3" key="1">
    <citation type="submission" date="2019-03" db="EMBL/GenBank/DDBJ databases">
        <title>First draft genome of Liparis tanakae, snailfish: a comprehensive survey of snailfish specific genes.</title>
        <authorList>
            <person name="Kim W."/>
            <person name="Song I."/>
            <person name="Jeong J.-H."/>
            <person name="Kim D."/>
            <person name="Kim S."/>
            <person name="Ryu S."/>
            <person name="Song J.Y."/>
            <person name="Lee S.K."/>
        </authorList>
    </citation>
    <scope>NUCLEOTIDE SEQUENCE [LARGE SCALE GENOMIC DNA]</scope>
    <source>
        <tissue evidence="2">Muscle</tissue>
    </source>
</reference>
<proteinExistence type="predicted"/>